<evidence type="ECO:0000313" key="9">
    <source>
        <dbReference type="Proteomes" id="UP000079169"/>
    </source>
</evidence>
<evidence type="ECO:0000256" key="5">
    <source>
        <dbReference type="ARBA" id="ARBA00022723"/>
    </source>
</evidence>
<accession>A0A3Q0JP87</accession>
<protein>
    <submittedName>
        <fullName evidence="10">Protein ALP1-like</fullName>
    </submittedName>
</protein>
<dbReference type="RefSeq" id="XP_026688650.1">
    <property type="nucleotide sequence ID" value="XM_026832849.1"/>
</dbReference>
<dbReference type="GO" id="GO:0004518">
    <property type="term" value="F:nuclease activity"/>
    <property type="evidence" value="ECO:0007669"/>
    <property type="project" value="UniProtKB-KW"/>
</dbReference>
<gene>
    <name evidence="10" type="primary">LOC113473096</name>
</gene>
<evidence type="ECO:0000256" key="3">
    <source>
        <dbReference type="ARBA" id="ARBA00006958"/>
    </source>
</evidence>
<evidence type="ECO:0000256" key="1">
    <source>
        <dbReference type="ARBA" id="ARBA00001968"/>
    </source>
</evidence>
<dbReference type="AlphaFoldDB" id="A0A3Q0JP87"/>
<comment type="similarity">
    <text evidence="3">Belongs to the HARBI1 family.</text>
</comment>
<dbReference type="KEGG" id="dci:113473096"/>
<keyword evidence="6" id="KW-0378">Hydrolase</keyword>
<evidence type="ECO:0000256" key="7">
    <source>
        <dbReference type="ARBA" id="ARBA00023242"/>
    </source>
</evidence>
<reference evidence="10" key="1">
    <citation type="submission" date="2025-08" db="UniProtKB">
        <authorList>
            <consortium name="RefSeq"/>
        </authorList>
    </citation>
    <scope>IDENTIFICATION</scope>
</reference>
<evidence type="ECO:0000259" key="8">
    <source>
        <dbReference type="Pfam" id="PF13359"/>
    </source>
</evidence>
<evidence type="ECO:0000256" key="6">
    <source>
        <dbReference type="ARBA" id="ARBA00022801"/>
    </source>
</evidence>
<keyword evidence="4" id="KW-0540">Nuclease</keyword>
<dbReference type="Pfam" id="PF13359">
    <property type="entry name" value="DDE_Tnp_4"/>
    <property type="match status" value="1"/>
</dbReference>
<keyword evidence="5" id="KW-0479">Metal-binding</keyword>
<dbReference type="PaxDb" id="121845-A0A3Q0JP87"/>
<dbReference type="PANTHER" id="PTHR22930:SF220">
    <property type="entry name" value="PROTEIN ALP1-LIKE"/>
    <property type="match status" value="1"/>
</dbReference>
<comment type="subcellular location">
    <subcellularLocation>
        <location evidence="2">Nucleus</location>
    </subcellularLocation>
</comment>
<dbReference type="GO" id="GO:0016787">
    <property type="term" value="F:hydrolase activity"/>
    <property type="evidence" value="ECO:0007669"/>
    <property type="project" value="UniProtKB-KW"/>
</dbReference>
<evidence type="ECO:0000256" key="4">
    <source>
        <dbReference type="ARBA" id="ARBA00022722"/>
    </source>
</evidence>
<organism evidence="9 10">
    <name type="scientific">Diaphorina citri</name>
    <name type="common">Asian citrus psyllid</name>
    <dbReference type="NCBI Taxonomy" id="121845"/>
    <lineage>
        <taxon>Eukaryota</taxon>
        <taxon>Metazoa</taxon>
        <taxon>Ecdysozoa</taxon>
        <taxon>Arthropoda</taxon>
        <taxon>Hexapoda</taxon>
        <taxon>Insecta</taxon>
        <taxon>Pterygota</taxon>
        <taxon>Neoptera</taxon>
        <taxon>Paraneoptera</taxon>
        <taxon>Hemiptera</taxon>
        <taxon>Sternorrhyncha</taxon>
        <taxon>Psylloidea</taxon>
        <taxon>Psyllidae</taxon>
        <taxon>Diaphorininae</taxon>
        <taxon>Diaphorina</taxon>
    </lineage>
</organism>
<dbReference type="STRING" id="121845.A0A3Q0JP87"/>
<name>A0A3Q0JP87_DIACI</name>
<sequence length="207" mass="23503">MVTISFSYRLGKSTVGKIIHECCEAIIQKLFSQMMPPPGPEDWKKIGKKFEDMWNFPNCLGALDGKHVVIQAPCNSGSLYFNYKHTFSIVLLALVDADYNFIAVDIGAYGRNSDKGIFMDDSELGKALENGNMNIPTHQELPGTNVEAPYVIVGDAAFPLKPYFLRPYPGDHLTREKRIFNYRISRARRVVENAFGILSQKFRIYQR</sequence>
<dbReference type="PANTHER" id="PTHR22930">
    <property type="match status" value="1"/>
</dbReference>
<keyword evidence="7" id="KW-0539">Nucleus</keyword>
<evidence type="ECO:0000256" key="2">
    <source>
        <dbReference type="ARBA" id="ARBA00004123"/>
    </source>
</evidence>
<dbReference type="Proteomes" id="UP000079169">
    <property type="component" value="Unplaced"/>
</dbReference>
<dbReference type="InterPro" id="IPR027806">
    <property type="entry name" value="HARBI1_dom"/>
</dbReference>
<evidence type="ECO:0000313" key="10">
    <source>
        <dbReference type="RefSeq" id="XP_026688650.1"/>
    </source>
</evidence>
<dbReference type="InterPro" id="IPR045249">
    <property type="entry name" value="HARBI1-like"/>
</dbReference>
<dbReference type="GO" id="GO:0005634">
    <property type="term" value="C:nucleus"/>
    <property type="evidence" value="ECO:0007669"/>
    <property type="project" value="UniProtKB-SubCell"/>
</dbReference>
<dbReference type="GeneID" id="113473096"/>
<dbReference type="GO" id="GO:0046872">
    <property type="term" value="F:metal ion binding"/>
    <property type="evidence" value="ECO:0007669"/>
    <property type="project" value="UniProtKB-KW"/>
</dbReference>
<keyword evidence="9" id="KW-1185">Reference proteome</keyword>
<feature type="domain" description="DDE Tnp4" evidence="8">
    <location>
        <begin position="63"/>
        <end position="206"/>
    </location>
</feature>
<proteinExistence type="inferred from homology"/>
<comment type="cofactor">
    <cofactor evidence="1">
        <name>a divalent metal cation</name>
        <dbReference type="ChEBI" id="CHEBI:60240"/>
    </cofactor>
</comment>
<feature type="non-terminal residue" evidence="10">
    <location>
        <position position="207"/>
    </location>
</feature>